<evidence type="ECO:0000259" key="1">
    <source>
        <dbReference type="Pfam" id="PF07486"/>
    </source>
</evidence>
<proteinExistence type="predicted"/>
<dbReference type="AlphaFoldDB" id="A0A382E3G1"/>
<organism evidence="2">
    <name type="scientific">marine metagenome</name>
    <dbReference type="NCBI Taxonomy" id="408172"/>
    <lineage>
        <taxon>unclassified sequences</taxon>
        <taxon>metagenomes</taxon>
        <taxon>ecological metagenomes</taxon>
    </lineage>
</organism>
<evidence type="ECO:0000313" key="2">
    <source>
        <dbReference type="EMBL" id="SVB44473.1"/>
    </source>
</evidence>
<gene>
    <name evidence="2" type="ORF">METZ01_LOCUS197327</name>
</gene>
<name>A0A382E3G1_9ZZZZ</name>
<dbReference type="EMBL" id="UINC01042184">
    <property type="protein sequence ID" value="SVB44473.1"/>
    <property type="molecule type" value="Genomic_DNA"/>
</dbReference>
<dbReference type="Gene3D" id="1.10.10.2520">
    <property type="entry name" value="Cell wall hydrolase SleB, domain 1"/>
    <property type="match status" value="1"/>
</dbReference>
<dbReference type="InterPro" id="IPR042047">
    <property type="entry name" value="SleB_dom1"/>
</dbReference>
<dbReference type="InterPro" id="IPR011105">
    <property type="entry name" value="Cell_wall_hydrolase_SleB"/>
</dbReference>
<accession>A0A382E3G1</accession>
<reference evidence="2" key="1">
    <citation type="submission" date="2018-05" db="EMBL/GenBank/DDBJ databases">
        <authorList>
            <person name="Lanie J.A."/>
            <person name="Ng W.-L."/>
            <person name="Kazmierczak K.M."/>
            <person name="Andrzejewski T.M."/>
            <person name="Davidsen T.M."/>
            <person name="Wayne K.J."/>
            <person name="Tettelin H."/>
            <person name="Glass J.I."/>
            <person name="Rusch D."/>
            <person name="Podicherti R."/>
            <person name="Tsui H.-C.T."/>
            <person name="Winkler M.E."/>
        </authorList>
    </citation>
    <scope>NUCLEOTIDE SEQUENCE</scope>
</reference>
<sequence length="138" mass="15736">MWADGEYSAHKTFKLTRETKVIAITILAEARGEGQGGMYAVAAVIAQRAFERKRTPKEICLKPYQFSCWNGKTLKSLEHLLKVPQAQYAIALAKNIRLLSRDFVGYANHYHNNKIKAPYWAKGKKPVKVIGNHIFYKL</sequence>
<dbReference type="GO" id="GO:0016787">
    <property type="term" value="F:hydrolase activity"/>
    <property type="evidence" value="ECO:0007669"/>
    <property type="project" value="InterPro"/>
</dbReference>
<dbReference type="Pfam" id="PF07486">
    <property type="entry name" value="Hydrolase_2"/>
    <property type="match status" value="1"/>
</dbReference>
<protein>
    <recommendedName>
        <fullName evidence="1">Cell wall hydrolase SleB domain-containing protein</fullName>
    </recommendedName>
</protein>
<feature type="domain" description="Cell wall hydrolase SleB" evidence="1">
    <location>
        <begin position="32"/>
        <end position="136"/>
    </location>
</feature>